<dbReference type="Proteomes" id="UP000230750">
    <property type="component" value="Unassembled WGS sequence"/>
</dbReference>
<dbReference type="STRING" id="307972.A0A2G8L9X2"/>
<dbReference type="GO" id="GO:0003964">
    <property type="term" value="F:RNA-directed DNA polymerase activity"/>
    <property type="evidence" value="ECO:0007669"/>
    <property type="project" value="UniProtKB-KW"/>
</dbReference>
<organism evidence="1 2">
    <name type="scientific">Stichopus japonicus</name>
    <name type="common">Sea cucumber</name>
    <dbReference type="NCBI Taxonomy" id="307972"/>
    <lineage>
        <taxon>Eukaryota</taxon>
        <taxon>Metazoa</taxon>
        <taxon>Echinodermata</taxon>
        <taxon>Eleutherozoa</taxon>
        <taxon>Echinozoa</taxon>
        <taxon>Holothuroidea</taxon>
        <taxon>Aspidochirotacea</taxon>
        <taxon>Aspidochirotida</taxon>
        <taxon>Stichopodidae</taxon>
        <taxon>Apostichopus</taxon>
    </lineage>
</organism>
<keyword evidence="1" id="KW-0378">Hydrolase</keyword>
<keyword evidence="1" id="KW-0540">Nuclease</keyword>
<dbReference type="EMBL" id="MRZV01000156">
    <property type="protein sequence ID" value="PIK57015.1"/>
    <property type="molecule type" value="Genomic_DNA"/>
</dbReference>
<keyword evidence="1" id="KW-0695">RNA-directed DNA polymerase</keyword>
<dbReference type="PANTHER" id="PTHR47027:SF20">
    <property type="entry name" value="REVERSE TRANSCRIPTASE-LIKE PROTEIN WITH RNA-DIRECTED DNA POLYMERASE DOMAIN"/>
    <property type="match status" value="1"/>
</dbReference>
<comment type="caution">
    <text evidence="1">The sequence shown here is derived from an EMBL/GenBank/DDBJ whole genome shotgun (WGS) entry which is preliminary data.</text>
</comment>
<keyword evidence="1" id="KW-0548">Nucleotidyltransferase</keyword>
<keyword evidence="2" id="KW-1185">Reference proteome</keyword>
<accession>A0A2G8L9X2</accession>
<dbReference type="PANTHER" id="PTHR47027">
    <property type="entry name" value="REVERSE TRANSCRIPTASE DOMAIN-CONTAINING PROTEIN"/>
    <property type="match status" value="1"/>
</dbReference>
<name>A0A2G8L9X2_STIJA</name>
<evidence type="ECO:0000313" key="2">
    <source>
        <dbReference type="Proteomes" id="UP000230750"/>
    </source>
</evidence>
<dbReference type="GO" id="GO:0004519">
    <property type="term" value="F:endonuclease activity"/>
    <property type="evidence" value="ECO:0007669"/>
    <property type="project" value="UniProtKB-KW"/>
</dbReference>
<dbReference type="AlphaFoldDB" id="A0A2G8L9X2"/>
<dbReference type="OrthoDB" id="425681at2759"/>
<protein>
    <submittedName>
        <fullName evidence="1">Endonuclease-reverse transcriptase</fullName>
    </submittedName>
</protein>
<keyword evidence="1" id="KW-0255">Endonuclease</keyword>
<gene>
    <name evidence="1" type="ORF">BSL78_06057</name>
</gene>
<sequence length="193" mass="22092">MTNSSDGINVDIRANGEKLETVQSFKYLGAIVTDEGSGPEILSRIAQTTSAVTKLKLIWKDRNITLRSMIRLMRSLVTSIFLCACESWTLTADIERRIQAVEMRCFRRLLNISYRDHISNQEVRNRIAQAIGPYDDLLTIVKKRKLRWYGHVTRSTGLAKTILQGTVPGGRRRGRQRKRWETTIPEWTGLKTA</sequence>
<evidence type="ECO:0000313" key="1">
    <source>
        <dbReference type="EMBL" id="PIK57015.1"/>
    </source>
</evidence>
<reference evidence="1 2" key="1">
    <citation type="journal article" date="2017" name="PLoS Biol.">
        <title>The sea cucumber genome provides insights into morphological evolution and visceral regeneration.</title>
        <authorList>
            <person name="Zhang X."/>
            <person name="Sun L."/>
            <person name="Yuan J."/>
            <person name="Sun Y."/>
            <person name="Gao Y."/>
            <person name="Zhang L."/>
            <person name="Li S."/>
            <person name="Dai H."/>
            <person name="Hamel J.F."/>
            <person name="Liu C."/>
            <person name="Yu Y."/>
            <person name="Liu S."/>
            <person name="Lin W."/>
            <person name="Guo K."/>
            <person name="Jin S."/>
            <person name="Xu P."/>
            <person name="Storey K.B."/>
            <person name="Huan P."/>
            <person name="Zhang T."/>
            <person name="Zhou Y."/>
            <person name="Zhang J."/>
            <person name="Lin C."/>
            <person name="Li X."/>
            <person name="Xing L."/>
            <person name="Huo D."/>
            <person name="Sun M."/>
            <person name="Wang L."/>
            <person name="Mercier A."/>
            <person name="Li F."/>
            <person name="Yang H."/>
            <person name="Xiang J."/>
        </authorList>
    </citation>
    <scope>NUCLEOTIDE SEQUENCE [LARGE SCALE GENOMIC DNA]</scope>
    <source>
        <strain evidence="1">Shaxun</strain>
        <tissue evidence="1">Muscle</tissue>
    </source>
</reference>
<proteinExistence type="predicted"/>
<keyword evidence="1" id="KW-0808">Transferase</keyword>